<accession>A0A9E9P3J3</accession>
<reference evidence="9" key="1">
    <citation type="journal article" date="2022" name="Front. Microbiol.">
        <title>New perspectives on an old grouping: The genomic and phenotypic variability of Oxalobacter formigenes and the implications for calcium oxalate stone prevention.</title>
        <authorList>
            <person name="Chmiel J.A."/>
            <person name="Carr C."/>
            <person name="Stuivenberg G.A."/>
            <person name="Venema R."/>
            <person name="Chanyi R.M."/>
            <person name="Al K.F."/>
            <person name="Giguere D."/>
            <person name="Say H."/>
            <person name="Akouris P.P."/>
            <person name="Dominguez Romero S.A."/>
            <person name="Kwong A."/>
            <person name="Tai V."/>
            <person name="Koval S.F."/>
            <person name="Razvi H."/>
            <person name="Bjazevic J."/>
            <person name="Burton J.P."/>
        </authorList>
    </citation>
    <scope>NUCLEOTIDE SEQUENCE</scope>
    <source>
        <strain evidence="9">WoOx3</strain>
    </source>
</reference>
<dbReference type="Proteomes" id="UP001156215">
    <property type="component" value="Chromosome"/>
</dbReference>
<protein>
    <submittedName>
        <fullName evidence="9">Trimeric intracellular cation channel family protein</fullName>
    </submittedName>
</protein>
<dbReference type="KEGG" id="ovb:NB640_12820"/>
<feature type="transmembrane region" description="Helical" evidence="7">
    <location>
        <begin position="42"/>
        <end position="60"/>
    </location>
</feature>
<feature type="transmembrane region" description="Helical" evidence="7">
    <location>
        <begin position="72"/>
        <end position="91"/>
    </location>
</feature>
<dbReference type="Pfam" id="PF03458">
    <property type="entry name" value="Gly_transporter"/>
    <property type="match status" value="2"/>
</dbReference>
<evidence type="ECO:0000256" key="4">
    <source>
        <dbReference type="ARBA" id="ARBA00022692"/>
    </source>
</evidence>
<evidence type="ECO:0000313" key="9">
    <source>
        <dbReference type="EMBL" id="WAW10078.1"/>
    </source>
</evidence>
<comment type="subcellular location">
    <subcellularLocation>
        <location evidence="1">Cell membrane</location>
        <topology evidence="1">Multi-pass membrane protein</topology>
    </subcellularLocation>
</comment>
<feature type="transmembrane region" description="Helical" evidence="7">
    <location>
        <begin position="12"/>
        <end position="35"/>
    </location>
</feature>
<keyword evidence="4 7" id="KW-0812">Transmembrane</keyword>
<dbReference type="RefSeq" id="WP_269309076.1">
    <property type="nucleotide sequence ID" value="NZ_CP098242.1"/>
</dbReference>
<dbReference type="GO" id="GO:0005886">
    <property type="term" value="C:plasma membrane"/>
    <property type="evidence" value="ECO:0007669"/>
    <property type="project" value="UniProtKB-SubCell"/>
</dbReference>
<evidence type="ECO:0000259" key="8">
    <source>
        <dbReference type="Pfam" id="PF03458"/>
    </source>
</evidence>
<dbReference type="AlphaFoldDB" id="A0A9E9P3J3"/>
<feature type="transmembrane region" description="Helical" evidence="7">
    <location>
        <begin position="103"/>
        <end position="122"/>
    </location>
</feature>
<keyword evidence="10" id="KW-1185">Reference proteome</keyword>
<feature type="domain" description="Glycine transporter" evidence="8">
    <location>
        <begin position="104"/>
        <end position="172"/>
    </location>
</feature>
<evidence type="ECO:0000256" key="2">
    <source>
        <dbReference type="ARBA" id="ARBA00008193"/>
    </source>
</evidence>
<dbReference type="PANTHER" id="PTHR30506:SF3">
    <property type="entry name" value="UPF0126 INNER MEMBRANE PROTEIN YADS-RELATED"/>
    <property type="match status" value="1"/>
</dbReference>
<dbReference type="PANTHER" id="PTHR30506">
    <property type="entry name" value="INNER MEMBRANE PROTEIN"/>
    <property type="match status" value="1"/>
</dbReference>
<feature type="transmembrane region" description="Helical" evidence="7">
    <location>
        <begin position="161"/>
        <end position="181"/>
    </location>
</feature>
<proteinExistence type="inferred from homology"/>
<evidence type="ECO:0000256" key="5">
    <source>
        <dbReference type="ARBA" id="ARBA00022989"/>
    </source>
</evidence>
<organism evidence="9 10">
    <name type="scientific">Oxalobacter vibrioformis</name>
    <dbReference type="NCBI Taxonomy" id="933080"/>
    <lineage>
        <taxon>Bacteria</taxon>
        <taxon>Pseudomonadati</taxon>
        <taxon>Pseudomonadota</taxon>
        <taxon>Betaproteobacteria</taxon>
        <taxon>Burkholderiales</taxon>
        <taxon>Oxalobacteraceae</taxon>
        <taxon>Oxalobacter</taxon>
    </lineage>
</organism>
<feature type="transmembrane region" description="Helical" evidence="7">
    <location>
        <begin position="187"/>
        <end position="206"/>
    </location>
</feature>
<dbReference type="EMBL" id="CP098242">
    <property type="protein sequence ID" value="WAW10078.1"/>
    <property type="molecule type" value="Genomic_DNA"/>
</dbReference>
<dbReference type="InterPro" id="IPR005115">
    <property type="entry name" value="Gly_transporter"/>
</dbReference>
<evidence type="ECO:0000256" key="1">
    <source>
        <dbReference type="ARBA" id="ARBA00004651"/>
    </source>
</evidence>
<name>A0A9E9P3J3_9BURK</name>
<sequence length="216" mass="22825">MDQIVAVISSKMGFVFLAIDLIGTFIFAMSGAAVGIRRHFDVFGIFALAAVTGVGGGIIRDLCIGATPPAGLTNPLYMLMILLAVVVSIFFKRVINRFELPALYLDAIGLGFFAAFGANKTYLLTGNLLLAILMGCVTGVGGGCLRDILSGSSPHIFSREIYATAAIAGACIELLGSTGMINPAWSIWIAIIVCSAMRILALHFKLNLPRISTSSY</sequence>
<evidence type="ECO:0000256" key="6">
    <source>
        <dbReference type="ARBA" id="ARBA00023136"/>
    </source>
</evidence>
<evidence type="ECO:0000256" key="3">
    <source>
        <dbReference type="ARBA" id="ARBA00022475"/>
    </source>
</evidence>
<feature type="domain" description="Glycine transporter" evidence="8">
    <location>
        <begin position="18"/>
        <end position="92"/>
    </location>
</feature>
<keyword evidence="3" id="KW-1003">Cell membrane</keyword>
<evidence type="ECO:0000256" key="7">
    <source>
        <dbReference type="SAM" id="Phobius"/>
    </source>
</evidence>
<feature type="transmembrane region" description="Helical" evidence="7">
    <location>
        <begin position="128"/>
        <end position="149"/>
    </location>
</feature>
<gene>
    <name evidence="9" type="ORF">NB640_12820</name>
</gene>
<comment type="similarity">
    <text evidence="2">Belongs to the UPF0126 family.</text>
</comment>
<keyword evidence="5 7" id="KW-1133">Transmembrane helix</keyword>
<keyword evidence="6 7" id="KW-0472">Membrane</keyword>
<evidence type="ECO:0000313" key="10">
    <source>
        <dbReference type="Proteomes" id="UP001156215"/>
    </source>
</evidence>